<feature type="signal peptide" evidence="12">
    <location>
        <begin position="1"/>
        <end position="27"/>
    </location>
</feature>
<evidence type="ECO:0000256" key="4">
    <source>
        <dbReference type="ARBA" id="ARBA00022525"/>
    </source>
</evidence>
<keyword evidence="9" id="KW-0106">Calcium</keyword>
<dbReference type="InterPro" id="IPR034084">
    <property type="entry name" value="Thermitase-like_dom"/>
</dbReference>
<dbReference type="Gene3D" id="2.60.120.380">
    <property type="match status" value="1"/>
</dbReference>
<dbReference type="InterPro" id="IPR023828">
    <property type="entry name" value="Peptidase_S8_Ser-AS"/>
</dbReference>
<comment type="caution">
    <text evidence="14">The sequence shown here is derived from an EMBL/GenBank/DDBJ whole genome shotgun (WGS) entry which is preliminary data.</text>
</comment>
<protein>
    <submittedName>
        <fullName evidence="14">S8 family serine peptidase</fullName>
    </submittedName>
</protein>
<dbReference type="PRINTS" id="PR00723">
    <property type="entry name" value="SUBTILISIN"/>
</dbReference>
<dbReference type="Pfam" id="PF00395">
    <property type="entry name" value="SLH"/>
    <property type="match status" value="3"/>
</dbReference>
<accession>A0ABU9K1Q6</accession>
<dbReference type="Gene3D" id="3.40.50.200">
    <property type="entry name" value="Peptidase S8/S53 domain"/>
    <property type="match status" value="1"/>
</dbReference>
<dbReference type="EMBL" id="JBBYAK010000001">
    <property type="protein sequence ID" value="MEL3959003.1"/>
    <property type="molecule type" value="Genomic_DNA"/>
</dbReference>
<dbReference type="PROSITE" id="PS00137">
    <property type="entry name" value="SUBTILASE_HIS"/>
    <property type="match status" value="1"/>
</dbReference>
<keyword evidence="6 12" id="KW-0732">Signal</keyword>
<keyword evidence="8 10" id="KW-0720">Serine protease</keyword>
<keyword evidence="7 10" id="KW-0378">Hydrolase</keyword>
<feature type="active site" description="Charge relay system" evidence="10">
    <location>
        <position position="227"/>
    </location>
</feature>
<dbReference type="InterPro" id="IPR050131">
    <property type="entry name" value="Peptidase_S8_subtilisin-like"/>
</dbReference>
<dbReference type="InterPro" id="IPR000209">
    <property type="entry name" value="Peptidase_S8/S53_dom"/>
</dbReference>
<keyword evidence="5 10" id="KW-0645">Protease</keyword>
<keyword evidence="15" id="KW-1185">Reference proteome</keyword>
<dbReference type="InterPro" id="IPR023827">
    <property type="entry name" value="Peptidase_S8_Asp-AS"/>
</dbReference>
<evidence type="ECO:0000256" key="9">
    <source>
        <dbReference type="ARBA" id="ARBA00022837"/>
    </source>
</evidence>
<dbReference type="PROSITE" id="PS51892">
    <property type="entry name" value="SUBTILASE"/>
    <property type="match status" value="1"/>
</dbReference>
<comment type="cofactor">
    <cofactor evidence="1">
        <name>Ca(2+)</name>
        <dbReference type="ChEBI" id="CHEBI:29108"/>
    </cofactor>
</comment>
<proteinExistence type="inferred from homology"/>
<dbReference type="InterPro" id="IPR022398">
    <property type="entry name" value="Peptidase_S8_His-AS"/>
</dbReference>
<feature type="domain" description="SLH" evidence="13">
    <location>
        <begin position="635"/>
        <end position="689"/>
    </location>
</feature>
<dbReference type="InterPro" id="IPR001119">
    <property type="entry name" value="SLH_dom"/>
</dbReference>
<dbReference type="PANTHER" id="PTHR43806">
    <property type="entry name" value="PEPTIDASE S8"/>
    <property type="match status" value="1"/>
</dbReference>
<dbReference type="InterPro" id="IPR036852">
    <property type="entry name" value="Peptidase_S8/S53_dom_sf"/>
</dbReference>
<sequence>MFMRKKSFKSFLVAIIFVLLFPPTGLAIDQSDIQMQSQMDYRVKNHQNTASDKNIDDAKVKREYHKYQSDFYTQGVEQVDLTKVNDRRIVVKWLEGKIFDATKYGLIPMTVSGILKERNIYLVKVPETIDYKEILQELKNDPDQISVEPDYLTTSSYIPADSGFSKQWYLSRIDLPKAWDITKGSADVTIAVLDTGIKADHPEFRGRLLPGYDFVNHDADPSDDNGHGTLVAGIIAASPNQSGIVGIDLNAKILPVKVSNRQGNGSVIDAVSGIYYAIERGADVINMSYSSYEYSEVEATAIAEAHSKGIVLVAAAGNDGGDNWSYPASYKEVISVASTNNRDEPSTFSNSGDFIDLAAPGEDIIGPSYMGGYQVGSGTSFSAPIVSGIAGLILAEHRDWNPAQIEWAMELTGANIVAGNWNPNYGFGRVNAYGALTVQLPSLADESPDTSEKAEPIDVNQVVTDRINMPMDYDWYTFDISKQADVTIQLSNFAEYLNVVGILFKKDGGQLVESQVIDDYDSGENETYSVRLDAGTYYLVVYDFYNHWSTEEYQLEILAPSLAQEDSDGQDTPIFPDIVNHWARVNIEKLARQGFIFGYPDGSFGPNDMINRASTATLIGRVLGLQPDPEAIQVFSDVPSNHWASGNIGAVTKAGIMIGDENGLFHPDSQLTREEMAAVLVRIFQLTGTSTKTFSDVSVKSWSYPYIEKLIANNIAYGYPDGTFRPRNSITRAEFATMVERGLDLE</sequence>
<name>A0ABU9K1Q6_9BACI</name>
<gene>
    <name evidence="14" type="ORF">NST17_17765</name>
</gene>
<comment type="similarity">
    <text evidence="3 10 11">Belongs to the peptidase S8 family.</text>
</comment>
<evidence type="ECO:0000256" key="7">
    <source>
        <dbReference type="ARBA" id="ARBA00022801"/>
    </source>
</evidence>
<evidence type="ECO:0000256" key="11">
    <source>
        <dbReference type="RuleBase" id="RU003355"/>
    </source>
</evidence>
<dbReference type="SUPFAM" id="SSF89260">
    <property type="entry name" value="Collagen-binding domain"/>
    <property type="match status" value="1"/>
</dbReference>
<organism evidence="14 15">
    <name type="scientific">Caldifermentibacillus hisashii</name>
    <dbReference type="NCBI Taxonomy" id="996558"/>
    <lineage>
        <taxon>Bacteria</taxon>
        <taxon>Bacillati</taxon>
        <taxon>Bacillota</taxon>
        <taxon>Bacilli</taxon>
        <taxon>Bacillales</taxon>
        <taxon>Bacillaceae</taxon>
        <taxon>Caldifermentibacillus</taxon>
    </lineage>
</organism>
<dbReference type="PROSITE" id="PS51272">
    <property type="entry name" value="SLH"/>
    <property type="match status" value="3"/>
</dbReference>
<evidence type="ECO:0000256" key="8">
    <source>
        <dbReference type="ARBA" id="ARBA00022825"/>
    </source>
</evidence>
<evidence type="ECO:0000256" key="3">
    <source>
        <dbReference type="ARBA" id="ARBA00011073"/>
    </source>
</evidence>
<dbReference type="PROSITE" id="PS00136">
    <property type="entry name" value="SUBTILASE_ASP"/>
    <property type="match status" value="1"/>
</dbReference>
<dbReference type="PROSITE" id="PS00138">
    <property type="entry name" value="SUBTILASE_SER"/>
    <property type="match status" value="1"/>
</dbReference>
<keyword evidence="4" id="KW-0964">Secreted</keyword>
<feature type="active site" description="Charge relay system" evidence="10">
    <location>
        <position position="380"/>
    </location>
</feature>
<evidence type="ECO:0000256" key="12">
    <source>
        <dbReference type="SAM" id="SignalP"/>
    </source>
</evidence>
<evidence type="ECO:0000256" key="2">
    <source>
        <dbReference type="ARBA" id="ARBA00004613"/>
    </source>
</evidence>
<feature type="domain" description="SLH" evidence="13">
    <location>
        <begin position="690"/>
        <end position="746"/>
    </location>
</feature>
<dbReference type="SUPFAM" id="SSF52743">
    <property type="entry name" value="Subtilisin-like"/>
    <property type="match status" value="1"/>
</dbReference>
<evidence type="ECO:0000256" key="10">
    <source>
        <dbReference type="PROSITE-ProRule" id="PRU01240"/>
    </source>
</evidence>
<feature type="chain" id="PRO_5046474057" evidence="12">
    <location>
        <begin position="28"/>
        <end position="746"/>
    </location>
</feature>
<dbReference type="InterPro" id="IPR015500">
    <property type="entry name" value="Peptidase_S8_subtilisin-rel"/>
</dbReference>
<feature type="domain" description="SLH" evidence="13">
    <location>
        <begin position="570"/>
        <end position="633"/>
    </location>
</feature>
<dbReference type="PANTHER" id="PTHR43806:SF11">
    <property type="entry name" value="CEREVISIN-RELATED"/>
    <property type="match status" value="1"/>
</dbReference>
<dbReference type="Proteomes" id="UP001459714">
    <property type="component" value="Unassembled WGS sequence"/>
</dbReference>
<comment type="subcellular location">
    <subcellularLocation>
        <location evidence="2">Secreted</location>
    </subcellularLocation>
</comment>
<dbReference type="RefSeq" id="WP_342020762.1">
    <property type="nucleotide sequence ID" value="NZ_JBBYAK010000001.1"/>
</dbReference>
<reference evidence="14 15" key="1">
    <citation type="submission" date="2024-03" db="EMBL/GenBank/DDBJ databases">
        <title>Bacilli Hybrid Assemblies.</title>
        <authorList>
            <person name="Kovac J."/>
        </authorList>
    </citation>
    <scope>NUCLEOTIDE SEQUENCE [LARGE SCALE GENOMIC DNA]</scope>
    <source>
        <strain evidence="14 15">FSL M8-0022</strain>
    </source>
</reference>
<evidence type="ECO:0000256" key="6">
    <source>
        <dbReference type="ARBA" id="ARBA00022729"/>
    </source>
</evidence>
<dbReference type="Pfam" id="PF00082">
    <property type="entry name" value="Peptidase_S8"/>
    <property type="match status" value="1"/>
</dbReference>
<evidence type="ECO:0000259" key="13">
    <source>
        <dbReference type="PROSITE" id="PS51272"/>
    </source>
</evidence>
<evidence type="ECO:0000313" key="15">
    <source>
        <dbReference type="Proteomes" id="UP001459714"/>
    </source>
</evidence>
<dbReference type="CDD" id="cd07484">
    <property type="entry name" value="Peptidases_S8_Thermitase_like"/>
    <property type="match status" value="1"/>
</dbReference>
<feature type="active site" description="Charge relay system" evidence="10">
    <location>
        <position position="194"/>
    </location>
</feature>
<evidence type="ECO:0000256" key="5">
    <source>
        <dbReference type="ARBA" id="ARBA00022670"/>
    </source>
</evidence>
<evidence type="ECO:0000313" key="14">
    <source>
        <dbReference type="EMBL" id="MEL3959003.1"/>
    </source>
</evidence>
<evidence type="ECO:0000256" key="1">
    <source>
        <dbReference type="ARBA" id="ARBA00001913"/>
    </source>
</evidence>